<dbReference type="GO" id="GO:0005524">
    <property type="term" value="F:ATP binding"/>
    <property type="evidence" value="ECO:0007669"/>
    <property type="project" value="UniProtKB-KW"/>
</dbReference>
<keyword evidence="2" id="KW-1185">Reference proteome</keyword>
<sequence>MKEVSVSRRADATPHASALIEGLRDIGYSLETAISDIIDNSVTAGAGRIQIITETYSDEPYIAIVDNGEGMTEDELVAAMRPGSQNPLVTRSAPDLGRFGLGLKSASFSQCRRLTVVSRKAGQTCAAIWDLDDVAERNEWAVQLPDDASGIPAVGHLGTTGTLVLWQKLDRLTGGFSRNAAKRAEVINQRIAETERHLRLVFHRFMEEAKPLRILLNGRILRPLDPFARKSPATIADPEERLNLIPGDVDIQSFTLPHYKQMSKMDWEDIGGPEGHLKSQGFYLYRGKRLILYGTWFGLCRQSELTKLSRVRIDIPNSMDADWKIDVKKSSAQLPPIVRDRLKKVIERIQAGSKRTFNKRGQKLVDHERLPMWHRIQADGQIRYRPNIEHPAFAAFAENLPSDLRRGFFNCIALVGASLPIETVHADMAGAAEEIVPDRVDEDTLAQAVRATLSVLSEAGKDMKVILSLMKDVDPFRSAWEDTQRIIAATIETKEKEWSPC</sequence>
<dbReference type="EMBL" id="PXYL01000013">
    <property type="protein sequence ID" value="PSJ57605.1"/>
    <property type="molecule type" value="Genomic_DNA"/>
</dbReference>
<dbReference type="InterPro" id="IPR036890">
    <property type="entry name" value="HATPase_C_sf"/>
</dbReference>
<dbReference type="RefSeq" id="WP_106726139.1">
    <property type="nucleotide sequence ID" value="NZ_PXYL01000013.1"/>
</dbReference>
<dbReference type="Proteomes" id="UP000240653">
    <property type="component" value="Unassembled WGS sequence"/>
</dbReference>
<evidence type="ECO:0000313" key="2">
    <source>
        <dbReference type="Proteomes" id="UP000240653"/>
    </source>
</evidence>
<reference evidence="1 2" key="1">
    <citation type="submission" date="2018-03" db="EMBL/GenBank/DDBJ databases">
        <title>The draft genome of Mesorhizobium soli JCM 19897.</title>
        <authorList>
            <person name="Li L."/>
            <person name="Liu L."/>
            <person name="Liang L."/>
            <person name="Wang T."/>
            <person name="Zhang X."/>
        </authorList>
    </citation>
    <scope>NUCLEOTIDE SEQUENCE [LARGE SCALE GENOMIC DNA]</scope>
    <source>
        <strain evidence="1 2">JCM 19897</strain>
    </source>
</reference>
<keyword evidence="1" id="KW-0547">Nucleotide-binding</keyword>
<dbReference type="AlphaFoldDB" id="A0A2P7S551"/>
<organism evidence="1 2">
    <name type="scientific">Pseudaminobacter soli</name>
    <name type="common">ex Li et al. 2025</name>
    <dbReference type="NCBI Taxonomy" id="1295366"/>
    <lineage>
        <taxon>Bacteria</taxon>
        <taxon>Pseudomonadati</taxon>
        <taxon>Pseudomonadota</taxon>
        <taxon>Alphaproteobacteria</taxon>
        <taxon>Hyphomicrobiales</taxon>
        <taxon>Phyllobacteriaceae</taxon>
        <taxon>Pseudaminobacter</taxon>
    </lineage>
</organism>
<dbReference type="Pfam" id="PF13589">
    <property type="entry name" value="HATPase_c_3"/>
    <property type="match status" value="1"/>
</dbReference>
<evidence type="ECO:0000313" key="1">
    <source>
        <dbReference type="EMBL" id="PSJ57605.1"/>
    </source>
</evidence>
<gene>
    <name evidence="1" type="ORF">C7I85_21815</name>
</gene>
<dbReference type="Gene3D" id="3.30.565.10">
    <property type="entry name" value="Histidine kinase-like ATPase, C-terminal domain"/>
    <property type="match status" value="1"/>
</dbReference>
<proteinExistence type="predicted"/>
<comment type="caution">
    <text evidence="1">The sequence shown here is derived from an EMBL/GenBank/DDBJ whole genome shotgun (WGS) entry which is preliminary data.</text>
</comment>
<keyword evidence="1" id="KW-0067">ATP-binding</keyword>
<accession>A0A2P7S551</accession>
<protein>
    <submittedName>
        <fullName evidence="1">ATP-binding protein</fullName>
    </submittedName>
</protein>
<name>A0A2P7S551_9HYPH</name>
<dbReference type="SUPFAM" id="SSF55874">
    <property type="entry name" value="ATPase domain of HSP90 chaperone/DNA topoisomerase II/histidine kinase"/>
    <property type="match status" value="1"/>
</dbReference>
<dbReference type="OrthoDB" id="9813438at2"/>